<dbReference type="SUPFAM" id="SSF53098">
    <property type="entry name" value="Ribonuclease H-like"/>
    <property type="match status" value="1"/>
</dbReference>
<protein>
    <recommendedName>
        <fullName evidence="3 15">DNA polymerase I</fullName>
        <ecNumber evidence="2 15">2.7.7.7</ecNumber>
    </recommendedName>
</protein>
<feature type="coiled-coil region" evidence="17">
    <location>
        <begin position="545"/>
        <end position="572"/>
    </location>
</feature>
<feature type="domain" description="DNA-directed DNA polymerase family A palm" evidence="20">
    <location>
        <begin position="683"/>
        <end position="890"/>
    </location>
</feature>
<dbReference type="InterPro" id="IPR019760">
    <property type="entry name" value="DNA-dir_DNA_pol_A_CS"/>
</dbReference>
<feature type="domain" description="5'-3' exonuclease" evidence="19">
    <location>
        <begin position="4"/>
        <end position="268"/>
    </location>
</feature>
<dbReference type="InterPro" id="IPR002562">
    <property type="entry name" value="3'-5'_exonuclease_dom"/>
</dbReference>
<dbReference type="InterPro" id="IPR018320">
    <property type="entry name" value="DNA_polymerase_1"/>
</dbReference>
<evidence type="ECO:0000256" key="10">
    <source>
        <dbReference type="ARBA" id="ARBA00022839"/>
    </source>
</evidence>
<evidence type="ECO:0000259" key="20">
    <source>
        <dbReference type="SMART" id="SM00482"/>
    </source>
</evidence>
<dbReference type="Gene3D" id="1.10.150.20">
    <property type="entry name" value="5' to 3' exonuclease, C-terminal subdomain"/>
    <property type="match status" value="2"/>
</dbReference>
<evidence type="ECO:0000256" key="3">
    <source>
        <dbReference type="ARBA" id="ARBA00020311"/>
    </source>
</evidence>
<dbReference type="GO" id="GO:0003677">
    <property type="term" value="F:DNA binding"/>
    <property type="evidence" value="ECO:0007669"/>
    <property type="project" value="UniProtKB-UniRule"/>
</dbReference>
<dbReference type="InterPro" id="IPR020045">
    <property type="entry name" value="DNA_polI_H3TH"/>
</dbReference>
<comment type="function">
    <text evidence="16">In addition to polymerase activity, this DNA polymerase exhibits 3'-5' and 5'-3' exonuclease activity.</text>
</comment>
<comment type="similarity">
    <text evidence="1 16">Belongs to the DNA polymerase type-A family.</text>
</comment>
<evidence type="ECO:0000313" key="21">
    <source>
        <dbReference type="EMBL" id="QIA09847.1"/>
    </source>
</evidence>
<name>A0A6C0RIC8_9BACT</name>
<dbReference type="SUPFAM" id="SSF47807">
    <property type="entry name" value="5' to 3' exonuclease, C-terminal subdomain"/>
    <property type="match status" value="1"/>
</dbReference>
<keyword evidence="8 16" id="KW-0227">DNA damage</keyword>
<dbReference type="SMART" id="SM00475">
    <property type="entry name" value="53EXOc"/>
    <property type="match status" value="1"/>
</dbReference>
<dbReference type="Gene3D" id="3.30.70.370">
    <property type="match status" value="1"/>
</dbReference>
<dbReference type="InterPro" id="IPR008918">
    <property type="entry name" value="HhH2"/>
</dbReference>
<dbReference type="AlphaFoldDB" id="A0A6C0RIC8"/>
<organism evidence="21 22">
    <name type="scientific">Draconibacterium halophilum</name>
    <dbReference type="NCBI Taxonomy" id="2706887"/>
    <lineage>
        <taxon>Bacteria</taxon>
        <taxon>Pseudomonadati</taxon>
        <taxon>Bacteroidota</taxon>
        <taxon>Bacteroidia</taxon>
        <taxon>Marinilabiliales</taxon>
        <taxon>Prolixibacteraceae</taxon>
        <taxon>Draconibacterium</taxon>
    </lineage>
</organism>
<dbReference type="CDD" id="cd08637">
    <property type="entry name" value="DNA_pol_A_pol_I_C"/>
    <property type="match status" value="1"/>
</dbReference>
<dbReference type="CDD" id="cd06139">
    <property type="entry name" value="DNA_polA_I_Ecoli_like_exo"/>
    <property type="match status" value="1"/>
</dbReference>
<gene>
    <name evidence="16 21" type="primary">polA</name>
    <name evidence="21" type="ORF">G0Q07_20020</name>
</gene>
<dbReference type="RefSeq" id="WP_163348816.1">
    <property type="nucleotide sequence ID" value="NZ_CP048409.1"/>
</dbReference>
<evidence type="ECO:0000256" key="7">
    <source>
        <dbReference type="ARBA" id="ARBA00022722"/>
    </source>
</evidence>
<feature type="domain" description="3'-5' exonuclease" evidence="18">
    <location>
        <begin position="333"/>
        <end position="514"/>
    </location>
</feature>
<dbReference type="GO" id="GO:0008408">
    <property type="term" value="F:3'-5' exonuclease activity"/>
    <property type="evidence" value="ECO:0007669"/>
    <property type="project" value="UniProtKB-UniRule"/>
</dbReference>
<dbReference type="Pfam" id="PF01612">
    <property type="entry name" value="DNA_pol_A_exo1"/>
    <property type="match status" value="1"/>
</dbReference>
<dbReference type="CDD" id="cd09859">
    <property type="entry name" value="PIN_53EXO"/>
    <property type="match status" value="1"/>
</dbReference>
<evidence type="ECO:0000259" key="18">
    <source>
        <dbReference type="SMART" id="SM00474"/>
    </source>
</evidence>
<dbReference type="FunFam" id="3.40.50.1010:FF:000001">
    <property type="entry name" value="DNA polymerase I"/>
    <property type="match status" value="1"/>
</dbReference>
<reference evidence="21 22" key="1">
    <citation type="submission" date="2020-02" db="EMBL/GenBank/DDBJ databases">
        <title>Genome sequencing for Draconibacterium sp. strain M1.</title>
        <authorList>
            <person name="Park S.-J."/>
        </authorList>
    </citation>
    <scope>NUCLEOTIDE SEQUENCE [LARGE SCALE GENOMIC DNA]</scope>
    <source>
        <strain evidence="21 22">M1</strain>
    </source>
</reference>
<evidence type="ECO:0000256" key="13">
    <source>
        <dbReference type="ARBA" id="ARBA00023204"/>
    </source>
</evidence>
<dbReference type="PANTHER" id="PTHR10133:SF27">
    <property type="entry name" value="DNA POLYMERASE NU"/>
    <property type="match status" value="1"/>
</dbReference>
<evidence type="ECO:0000256" key="14">
    <source>
        <dbReference type="ARBA" id="ARBA00049244"/>
    </source>
</evidence>
<dbReference type="Pfam" id="PF02739">
    <property type="entry name" value="5_3_exonuc_N"/>
    <property type="match status" value="1"/>
</dbReference>
<sequence length="926" mass="105078">MAENKQQQLFLLDAYALIYRSYFAFIRNPRFNSKGVNTSAMLGVTNTIVQLIEKEDPENLAVVFDVSAPTFRHEMYKEYKANRDEMPEDLRKSIPYIRKIIEAFNIPIIEKEGYEADDVIGTLAKKAEKEGFRTYMMTPDKDYAQLVSDQVYMYKPGKAGGDVEIWGLPEVQESFGIETADQVIDILGLMGDSSDNIPGCPGIGPKTAQKLIAEYGSIEELYKNTDKLKGKQKERIVENEEQVRLSKVLATIITDAPVEFDLKKLKKDDLNKEDLKKLFDELEFKTLISRLKLSDAPVETAMQGTLFGAPEEVVAETETPATKENIESVPHQYYLVENEIQRASLRAELSVQNEFCFDTETTGLDTKTAEIVCMSFAFREHEAFCVTIPTDRKEAQKVMDEFRDIFADKNITKIGQNIKFDILILKNYDIEVKGKLYDTMLAHYLIQPDMKHNLDMLCLQYLNYEKVPTENLIGKKGKNQQTMRSVTTEKLRDYACEDADLTLQLKNVLNPELDKAGVRELFETLEMPLVPVLVKMESAGVKLNSEELNKSAEVLRKQIIELEKEIIELAGEEFNVSSPKQLGPILFEKLKIDTKAKKTKTKQYSTAEEVLIRLVDKHPIVQKVLDFRGLKKLLSTYVEALPLLVNPKTGKIHTSYNQAIAATGRLSSVNPNLQNIPIRDAAGREIRKAFIPSDDEHTFFSADYSQIELRIMAALSGDEEMQRAFNEGKDIHSITAAKIYQIPESEVDSDMRRKAKTANFGIIYGISAFGLSQRLNIPRTEAKDLIDGYFENFPKIKAFMDKQIHLAREQGFVKTIKGRRRYLKDINSANAVVRGMAERNAVNATIQGSAADIIKIAMINIHNKMEEQNLKSKMILQVHDELNFDVYKPELETIRALVKDEMENAVDVGVQLTVESNAADNWLDAH</sequence>
<accession>A0A6C0RIC8</accession>
<dbReference type="PRINTS" id="PR00868">
    <property type="entry name" value="DNAPOLI"/>
</dbReference>
<proteinExistence type="inferred from homology"/>
<dbReference type="InterPro" id="IPR043502">
    <property type="entry name" value="DNA/RNA_pol_sf"/>
</dbReference>
<keyword evidence="13 16" id="KW-0234">DNA repair</keyword>
<dbReference type="CDD" id="cd09898">
    <property type="entry name" value="H3TH_53EXO"/>
    <property type="match status" value="1"/>
</dbReference>
<dbReference type="Pfam" id="PF01367">
    <property type="entry name" value="5_3_exonuc"/>
    <property type="match status" value="1"/>
</dbReference>
<keyword evidence="7" id="KW-0540">Nuclease</keyword>
<keyword evidence="11 16" id="KW-0239">DNA-directed DNA polymerase</keyword>
<dbReference type="Gene3D" id="1.20.1060.10">
    <property type="entry name" value="Taq DNA Polymerase, Chain T, domain 4"/>
    <property type="match status" value="1"/>
</dbReference>
<dbReference type="InterPro" id="IPR036397">
    <property type="entry name" value="RNaseH_sf"/>
</dbReference>
<dbReference type="Pfam" id="PF00476">
    <property type="entry name" value="DNA_pol_A"/>
    <property type="match status" value="1"/>
</dbReference>
<evidence type="ECO:0000256" key="16">
    <source>
        <dbReference type="RuleBase" id="RU004460"/>
    </source>
</evidence>
<dbReference type="InterPro" id="IPR002421">
    <property type="entry name" value="5-3_exonuclease"/>
</dbReference>
<evidence type="ECO:0000256" key="15">
    <source>
        <dbReference type="NCBIfam" id="TIGR00593"/>
    </source>
</evidence>
<dbReference type="FunFam" id="1.10.150.20:FF:000003">
    <property type="entry name" value="DNA polymerase I"/>
    <property type="match status" value="1"/>
</dbReference>
<dbReference type="FunFam" id="1.10.150.20:FF:000002">
    <property type="entry name" value="DNA polymerase I"/>
    <property type="match status" value="1"/>
</dbReference>
<keyword evidence="6 16" id="KW-0235">DNA replication</keyword>
<keyword evidence="10 16" id="KW-0269">Exonuclease</keyword>
<evidence type="ECO:0000256" key="5">
    <source>
        <dbReference type="ARBA" id="ARBA00022695"/>
    </source>
</evidence>
<evidence type="ECO:0000256" key="12">
    <source>
        <dbReference type="ARBA" id="ARBA00023125"/>
    </source>
</evidence>
<keyword evidence="12 16" id="KW-0238">DNA-binding</keyword>
<dbReference type="GO" id="GO:0006261">
    <property type="term" value="P:DNA-templated DNA replication"/>
    <property type="evidence" value="ECO:0007669"/>
    <property type="project" value="UniProtKB-UniRule"/>
</dbReference>
<dbReference type="Gene3D" id="3.40.50.1010">
    <property type="entry name" value="5'-nuclease"/>
    <property type="match status" value="1"/>
</dbReference>
<comment type="catalytic activity">
    <reaction evidence="14 16">
        <text>DNA(n) + a 2'-deoxyribonucleoside 5'-triphosphate = DNA(n+1) + diphosphate</text>
        <dbReference type="Rhea" id="RHEA:22508"/>
        <dbReference type="Rhea" id="RHEA-COMP:17339"/>
        <dbReference type="Rhea" id="RHEA-COMP:17340"/>
        <dbReference type="ChEBI" id="CHEBI:33019"/>
        <dbReference type="ChEBI" id="CHEBI:61560"/>
        <dbReference type="ChEBI" id="CHEBI:173112"/>
        <dbReference type="EC" id="2.7.7.7"/>
    </reaction>
</comment>
<dbReference type="NCBIfam" id="NF004397">
    <property type="entry name" value="PRK05755.1"/>
    <property type="match status" value="1"/>
</dbReference>
<dbReference type="EC" id="2.7.7.7" evidence="2 15"/>
<dbReference type="FunFam" id="1.20.1060.10:FF:000001">
    <property type="entry name" value="DNA polymerase I"/>
    <property type="match status" value="1"/>
</dbReference>
<dbReference type="GO" id="GO:0008409">
    <property type="term" value="F:5'-3' exonuclease activity"/>
    <property type="evidence" value="ECO:0007669"/>
    <property type="project" value="UniProtKB-UniRule"/>
</dbReference>
<dbReference type="InterPro" id="IPR002298">
    <property type="entry name" value="DNA_polymerase_A"/>
</dbReference>
<dbReference type="SMART" id="SM00482">
    <property type="entry name" value="POLAc"/>
    <property type="match status" value="1"/>
</dbReference>
<evidence type="ECO:0000256" key="9">
    <source>
        <dbReference type="ARBA" id="ARBA00022801"/>
    </source>
</evidence>
<dbReference type="PANTHER" id="PTHR10133">
    <property type="entry name" value="DNA POLYMERASE I"/>
    <property type="match status" value="1"/>
</dbReference>
<dbReference type="InterPro" id="IPR029060">
    <property type="entry name" value="PIN-like_dom_sf"/>
</dbReference>
<evidence type="ECO:0000256" key="17">
    <source>
        <dbReference type="SAM" id="Coils"/>
    </source>
</evidence>
<keyword evidence="17" id="KW-0175">Coiled coil</keyword>
<dbReference type="GO" id="GO:0006302">
    <property type="term" value="P:double-strand break repair"/>
    <property type="evidence" value="ECO:0007669"/>
    <property type="project" value="TreeGrafter"/>
</dbReference>
<evidence type="ECO:0000313" key="22">
    <source>
        <dbReference type="Proteomes" id="UP000474630"/>
    </source>
</evidence>
<dbReference type="Proteomes" id="UP000474630">
    <property type="component" value="Chromosome"/>
</dbReference>
<dbReference type="InterPro" id="IPR036279">
    <property type="entry name" value="5-3_exonuclease_C_sf"/>
</dbReference>
<dbReference type="InterPro" id="IPR020046">
    <property type="entry name" value="5-3_exonucl_a-hlix_arch_N"/>
</dbReference>
<evidence type="ECO:0000256" key="4">
    <source>
        <dbReference type="ARBA" id="ARBA00022679"/>
    </source>
</evidence>
<dbReference type="EMBL" id="CP048409">
    <property type="protein sequence ID" value="QIA09847.1"/>
    <property type="molecule type" value="Genomic_DNA"/>
</dbReference>
<keyword evidence="9 16" id="KW-0378">Hydrolase</keyword>
<dbReference type="SUPFAM" id="SSF88723">
    <property type="entry name" value="PIN domain-like"/>
    <property type="match status" value="1"/>
</dbReference>
<dbReference type="GO" id="GO:0003887">
    <property type="term" value="F:DNA-directed DNA polymerase activity"/>
    <property type="evidence" value="ECO:0007669"/>
    <property type="project" value="UniProtKB-UniRule"/>
</dbReference>
<evidence type="ECO:0000256" key="6">
    <source>
        <dbReference type="ARBA" id="ARBA00022705"/>
    </source>
</evidence>
<keyword evidence="4 16" id="KW-0808">Transferase</keyword>
<evidence type="ECO:0000259" key="19">
    <source>
        <dbReference type="SMART" id="SM00475"/>
    </source>
</evidence>
<dbReference type="SMART" id="SM00474">
    <property type="entry name" value="35EXOc"/>
    <property type="match status" value="1"/>
</dbReference>
<dbReference type="SMART" id="SM00279">
    <property type="entry name" value="HhH2"/>
    <property type="match status" value="1"/>
</dbReference>
<dbReference type="SUPFAM" id="SSF56672">
    <property type="entry name" value="DNA/RNA polymerases"/>
    <property type="match status" value="1"/>
</dbReference>
<dbReference type="InterPro" id="IPR001098">
    <property type="entry name" value="DNA-dir_DNA_pol_A_palm_dom"/>
</dbReference>
<dbReference type="PROSITE" id="PS00447">
    <property type="entry name" value="DNA_POLYMERASE_A"/>
    <property type="match status" value="1"/>
</dbReference>
<evidence type="ECO:0000256" key="1">
    <source>
        <dbReference type="ARBA" id="ARBA00007705"/>
    </source>
</evidence>
<evidence type="ECO:0000256" key="2">
    <source>
        <dbReference type="ARBA" id="ARBA00012417"/>
    </source>
</evidence>
<dbReference type="KEGG" id="drc:G0Q07_20020"/>
<evidence type="ECO:0000256" key="11">
    <source>
        <dbReference type="ARBA" id="ARBA00022932"/>
    </source>
</evidence>
<dbReference type="NCBIfam" id="TIGR00593">
    <property type="entry name" value="pola"/>
    <property type="match status" value="1"/>
</dbReference>
<dbReference type="InterPro" id="IPR012337">
    <property type="entry name" value="RNaseH-like_sf"/>
</dbReference>
<keyword evidence="22" id="KW-1185">Reference proteome</keyword>
<keyword evidence="5 16" id="KW-0548">Nucleotidyltransferase</keyword>
<evidence type="ECO:0000256" key="8">
    <source>
        <dbReference type="ARBA" id="ARBA00022763"/>
    </source>
</evidence>
<dbReference type="Gene3D" id="3.30.420.10">
    <property type="entry name" value="Ribonuclease H-like superfamily/Ribonuclease H"/>
    <property type="match status" value="1"/>
</dbReference>